<dbReference type="InterPro" id="IPR000195">
    <property type="entry name" value="Rab-GAP-TBC_dom"/>
</dbReference>
<dbReference type="EMBL" id="OB795221">
    <property type="protein sequence ID" value="CAD7431879.1"/>
    <property type="molecule type" value="Genomic_DNA"/>
</dbReference>
<dbReference type="SMART" id="SM00164">
    <property type="entry name" value="TBC"/>
    <property type="match status" value="1"/>
</dbReference>
<sequence length="519" mass="59362">MNFDEMSGIRTFLTLMKKYEINQAVDEKKITKTEIARPHEEGHTVKANNLKGATHEHRALNKLRNIELSTNSGTSSSQQTQEHQALNKLRNIKLSTNSGTLSSQQTQEHRALKHSGTSSSQQTQEHTALNKFRNIELSTNSGTSCSQQIQEHRALNHSGTSSSQQTQEHRALKHSGTSSSQQTQEHKVDEYGFERPDDFDYETYEDFMSQYLKVLAKRSRKWSHVIGKGKSLKRSLTVKRYVRKGIPGEHRGLVWLTVSGAERLKEETGPDSYLRLLRGPLDQEIIDTVRTDLPRTFPDNIFFNAADHQLQLYNVLVAYAHDNKEVGYCQGLNYIAGLLLLVTKDEDTSFWLLKVLVERILPQYYTRTMDGVPEVHRHVTAIGLPWAVITTKWFICLFAEVLPIETVLRIWDCLFYEGSKIIFRVCVTLIKRNKDALLQCDDFSSLAECFKDITRDSLVLQCHKFMQVTTQLVVSLETVARYSTVSIFKVPGSLSGNMILTLRTKLSEQRRKSQHENSR</sequence>
<accession>A0A7R9HTB9</accession>
<dbReference type="SUPFAM" id="SSF47923">
    <property type="entry name" value="Ypt/Rab-GAP domain of gyp1p"/>
    <property type="match status" value="2"/>
</dbReference>
<organism evidence="5">
    <name type="scientific">Timema monikensis</name>
    <dbReference type="NCBI Taxonomy" id="170555"/>
    <lineage>
        <taxon>Eukaryota</taxon>
        <taxon>Metazoa</taxon>
        <taxon>Ecdysozoa</taxon>
        <taxon>Arthropoda</taxon>
        <taxon>Hexapoda</taxon>
        <taxon>Insecta</taxon>
        <taxon>Pterygota</taxon>
        <taxon>Neoptera</taxon>
        <taxon>Polyneoptera</taxon>
        <taxon>Phasmatodea</taxon>
        <taxon>Timematodea</taxon>
        <taxon>Timematoidea</taxon>
        <taxon>Timematidae</taxon>
        <taxon>Timema</taxon>
    </lineage>
</organism>
<dbReference type="GO" id="GO:0005096">
    <property type="term" value="F:GTPase activator activity"/>
    <property type="evidence" value="ECO:0007669"/>
    <property type="project" value="UniProtKB-KW"/>
</dbReference>
<keyword evidence="1" id="KW-0343">GTPase activation</keyword>
<dbReference type="PANTHER" id="PTHR47219:SF10">
    <property type="entry name" value="GROWTH HORMONE-REGULATED TBC PROTEIN 1"/>
    <property type="match status" value="1"/>
</dbReference>
<dbReference type="PANTHER" id="PTHR47219">
    <property type="entry name" value="RAB GTPASE-ACTIVATING PROTEIN 1-LIKE"/>
    <property type="match status" value="1"/>
</dbReference>
<dbReference type="GO" id="GO:0031267">
    <property type="term" value="F:small GTPase binding"/>
    <property type="evidence" value="ECO:0007669"/>
    <property type="project" value="TreeGrafter"/>
</dbReference>
<feature type="region of interest" description="Disordered" evidence="3">
    <location>
        <begin position="143"/>
        <end position="193"/>
    </location>
</feature>
<reference evidence="5" key="1">
    <citation type="submission" date="2020-11" db="EMBL/GenBank/DDBJ databases">
        <authorList>
            <person name="Tran Van P."/>
        </authorList>
    </citation>
    <scope>NUCLEOTIDE SEQUENCE</scope>
</reference>
<evidence type="ECO:0000313" key="5">
    <source>
        <dbReference type="EMBL" id="CAD7431879.1"/>
    </source>
</evidence>
<dbReference type="InterPro" id="IPR035969">
    <property type="entry name" value="Rab-GAP_TBC_sf"/>
</dbReference>
<gene>
    <name evidence="5" type="ORF">TMSB3V08_LOCUS8599</name>
</gene>
<name>A0A7R9HTB9_9NEOP</name>
<protein>
    <recommendedName>
        <fullName evidence="4">Rab-GAP TBC domain-containing protein</fullName>
    </recommendedName>
</protein>
<evidence type="ECO:0000256" key="2">
    <source>
        <dbReference type="ARBA" id="ARBA00043879"/>
    </source>
</evidence>
<dbReference type="PROSITE" id="PS50086">
    <property type="entry name" value="TBC_RABGAP"/>
    <property type="match status" value="1"/>
</dbReference>
<feature type="compositionally biased region" description="Basic and acidic residues" evidence="3">
    <location>
        <begin position="184"/>
        <end position="193"/>
    </location>
</feature>
<dbReference type="InterPro" id="IPR050302">
    <property type="entry name" value="Rab_GAP_TBC_domain"/>
</dbReference>
<evidence type="ECO:0000256" key="1">
    <source>
        <dbReference type="ARBA" id="ARBA00022468"/>
    </source>
</evidence>
<feature type="region of interest" description="Disordered" evidence="3">
    <location>
        <begin position="98"/>
        <end position="126"/>
    </location>
</feature>
<evidence type="ECO:0000259" key="4">
    <source>
        <dbReference type="PROSITE" id="PS50086"/>
    </source>
</evidence>
<proteinExistence type="predicted"/>
<dbReference type="AlphaFoldDB" id="A0A7R9HTB9"/>
<dbReference type="Gene3D" id="1.10.8.270">
    <property type="entry name" value="putative rabgap domain of human tbc1 domain family member 14 like domains"/>
    <property type="match status" value="1"/>
</dbReference>
<dbReference type="FunFam" id="1.10.8.270:FF:000016">
    <property type="entry name" value="TBC1 domain family member 2A"/>
    <property type="match status" value="1"/>
</dbReference>
<feature type="compositionally biased region" description="Polar residues" evidence="3">
    <location>
        <begin position="157"/>
        <end position="166"/>
    </location>
</feature>
<dbReference type="Gene3D" id="1.10.10.750">
    <property type="entry name" value="Ypt/Rab-GAP domain of gyp1p, domain 1"/>
    <property type="match status" value="1"/>
</dbReference>
<dbReference type="Gene3D" id="1.10.472.80">
    <property type="entry name" value="Ypt/Rab-GAP domain of gyp1p, domain 3"/>
    <property type="match status" value="1"/>
</dbReference>
<comment type="function">
    <text evidence="2">May act as a GTPase-activating protein for Rab family protein(s).</text>
</comment>
<evidence type="ECO:0000256" key="3">
    <source>
        <dbReference type="SAM" id="MobiDB-lite"/>
    </source>
</evidence>
<feature type="compositionally biased region" description="Polar residues" evidence="3">
    <location>
        <begin position="115"/>
        <end position="126"/>
    </location>
</feature>
<dbReference type="Pfam" id="PF00566">
    <property type="entry name" value="RabGAP-TBC"/>
    <property type="match status" value="1"/>
</dbReference>
<feature type="domain" description="Rab-GAP TBC" evidence="4">
    <location>
        <begin position="245"/>
        <end position="418"/>
    </location>
</feature>